<sequence length="75" mass="8337">MGLCYEGAGYVAAIGDCNCTHLKNDDLVGVKWLANSCLSYEDCRKSHESRVWMLACTDLWWTVRSNSGACRSLTT</sequence>
<proteinExistence type="predicted"/>
<dbReference type="Proteomes" id="UP000237271">
    <property type="component" value="Unassembled WGS sequence"/>
</dbReference>
<name>A0A2P4YLI2_9STRA</name>
<reference evidence="1 2" key="1">
    <citation type="journal article" date="2017" name="Genome Biol. Evol.">
        <title>Phytophthora megakarya and P. palmivora, closely related causal agents of cacao black pod rot, underwent increases in genome sizes and gene numbers by different mechanisms.</title>
        <authorList>
            <person name="Ali S.S."/>
            <person name="Shao J."/>
            <person name="Lary D.J."/>
            <person name="Kronmiller B."/>
            <person name="Shen D."/>
            <person name="Strem M.D."/>
            <person name="Amoako-Attah I."/>
            <person name="Akrofi A.Y."/>
            <person name="Begoude B.A."/>
            <person name="Ten Hoopen G.M."/>
            <person name="Coulibaly K."/>
            <person name="Kebe B.I."/>
            <person name="Melnick R.L."/>
            <person name="Guiltinan M.J."/>
            <person name="Tyler B.M."/>
            <person name="Meinhardt L.W."/>
            <person name="Bailey B.A."/>
        </authorList>
    </citation>
    <scope>NUCLEOTIDE SEQUENCE [LARGE SCALE GENOMIC DNA]</scope>
    <source>
        <strain evidence="2">sbr112.9</strain>
    </source>
</reference>
<dbReference type="Gene3D" id="3.90.180.10">
    <property type="entry name" value="Medium-chain alcohol dehydrogenases, catalytic domain"/>
    <property type="match status" value="1"/>
</dbReference>
<comment type="caution">
    <text evidence="1">The sequence shown here is derived from an EMBL/GenBank/DDBJ whole genome shotgun (WGS) entry which is preliminary data.</text>
</comment>
<evidence type="ECO:0000313" key="2">
    <source>
        <dbReference type="Proteomes" id="UP000237271"/>
    </source>
</evidence>
<dbReference type="EMBL" id="NCKW01001942">
    <property type="protein sequence ID" value="POM78656.1"/>
    <property type="molecule type" value="Genomic_DNA"/>
</dbReference>
<organism evidence="1 2">
    <name type="scientific">Phytophthora palmivora</name>
    <dbReference type="NCBI Taxonomy" id="4796"/>
    <lineage>
        <taxon>Eukaryota</taxon>
        <taxon>Sar</taxon>
        <taxon>Stramenopiles</taxon>
        <taxon>Oomycota</taxon>
        <taxon>Peronosporomycetes</taxon>
        <taxon>Peronosporales</taxon>
        <taxon>Peronosporaceae</taxon>
        <taxon>Phytophthora</taxon>
    </lineage>
</organism>
<dbReference type="InterPro" id="IPR011032">
    <property type="entry name" value="GroES-like_sf"/>
</dbReference>
<dbReference type="OrthoDB" id="1879366at2759"/>
<evidence type="ECO:0000313" key="1">
    <source>
        <dbReference type="EMBL" id="POM78656.1"/>
    </source>
</evidence>
<keyword evidence="2" id="KW-1185">Reference proteome</keyword>
<dbReference type="SUPFAM" id="SSF50129">
    <property type="entry name" value="GroES-like"/>
    <property type="match status" value="1"/>
</dbReference>
<protein>
    <submittedName>
        <fullName evidence="1">Zinc-dependent alcohol dehydrogenase</fullName>
    </submittedName>
</protein>
<accession>A0A2P4YLI2</accession>
<dbReference type="AlphaFoldDB" id="A0A2P4YLI2"/>
<gene>
    <name evidence="1" type="ORF">PHPALM_3794</name>
</gene>